<gene>
    <name evidence="3" type="ORF">GMARGA_LOCUS29515</name>
</gene>
<evidence type="ECO:0000256" key="1">
    <source>
        <dbReference type="SAM" id="MobiDB-lite"/>
    </source>
</evidence>
<name>A0ABN7WDF2_GIGMA</name>
<proteinExistence type="predicted"/>
<reference evidence="3 4" key="1">
    <citation type="submission" date="2021-06" db="EMBL/GenBank/DDBJ databases">
        <authorList>
            <person name="Kallberg Y."/>
            <person name="Tangrot J."/>
            <person name="Rosling A."/>
        </authorList>
    </citation>
    <scope>NUCLEOTIDE SEQUENCE [LARGE SCALE GENOMIC DNA]</scope>
    <source>
        <strain evidence="3 4">120-4 pot B 10/14</strain>
    </source>
</reference>
<accession>A0ABN7WDF2</accession>
<protein>
    <submittedName>
        <fullName evidence="3">8881_t:CDS:1</fullName>
    </submittedName>
</protein>
<evidence type="ECO:0000313" key="4">
    <source>
        <dbReference type="Proteomes" id="UP000789901"/>
    </source>
</evidence>
<feature type="non-terminal residue" evidence="3">
    <location>
        <position position="231"/>
    </location>
</feature>
<feature type="chain" id="PRO_5045870375" evidence="2">
    <location>
        <begin position="19"/>
        <end position="231"/>
    </location>
</feature>
<evidence type="ECO:0000313" key="3">
    <source>
        <dbReference type="EMBL" id="CAG8827791.1"/>
    </source>
</evidence>
<keyword evidence="4" id="KW-1185">Reference proteome</keyword>
<feature type="region of interest" description="Disordered" evidence="1">
    <location>
        <begin position="140"/>
        <end position="231"/>
    </location>
</feature>
<dbReference type="Proteomes" id="UP000789901">
    <property type="component" value="Unassembled WGS sequence"/>
</dbReference>
<feature type="signal peptide" evidence="2">
    <location>
        <begin position="1"/>
        <end position="18"/>
    </location>
</feature>
<feature type="compositionally biased region" description="Basic residues" evidence="1">
    <location>
        <begin position="170"/>
        <end position="194"/>
    </location>
</feature>
<comment type="caution">
    <text evidence="3">The sequence shown here is derived from an EMBL/GenBank/DDBJ whole genome shotgun (WGS) entry which is preliminary data.</text>
</comment>
<dbReference type="EMBL" id="CAJVQB010039859">
    <property type="protein sequence ID" value="CAG8827791.1"/>
    <property type="molecule type" value="Genomic_DNA"/>
</dbReference>
<evidence type="ECO:0000256" key="2">
    <source>
        <dbReference type="SAM" id="SignalP"/>
    </source>
</evidence>
<keyword evidence="2" id="KW-0732">Signal</keyword>
<sequence>MFNLLIILIILIISFSEAFNSQDIFERNPDESISKYCPSALLSASHNKVIKGQLSFYQDSKGAIWLTGAYQWGFQNPDEWHYNFTIQNGCQEIIYDLTEELQTEFAKNSGCDGYDVPIEEPPVVNTIVVTKTAVIPPQIEPKTTPVPTPIEPKTTPVIPPKNHITPVSTPKKHITPVQSPKKHITPVQTPKKHITPVPPQKVHKTPVPPQKVHKTPVPPSKVHKTPVPPSK</sequence>
<organism evidence="3 4">
    <name type="scientific">Gigaspora margarita</name>
    <dbReference type="NCBI Taxonomy" id="4874"/>
    <lineage>
        <taxon>Eukaryota</taxon>
        <taxon>Fungi</taxon>
        <taxon>Fungi incertae sedis</taxon>
        <taxon>Mucoromycota</taxon>
        <taxon>Glomeromycotina</taxon>
        <taxon>Glomeromycetes</taxon>
        <taxon>Diversisporales</taxon>
        <taxon>Gigasporaceae</taxon>
        <taxon>Gigaspora</taxon>
    </lineage>
</organism>